<dbReference type="InterPro" id="IPR006895">
    <property type="entry name" value="Znf_Sec23_Sec24"/>
</dbReference>
<dbReference type="FunFam" id="2.30.30.380:FF:000004">
    <property type="entry name" value="SEC24 homolog B, COPII coat complex component"/>
    <property type="match status" value="1"/>
</dbReference>
<dbReference type="PANTHER" id="PTHR13803:SF39">
    <property type="entry name" value="SECRETORY 24AB, ISOFORM A"/>
    <property type="match status" value="1"/>
</dbReference>
<dbReference type="Gene3D" id="3.40.50.410">
    <property type="entry name" value="von Willebrand factor, type A domain"/>
    <property type="match status" value="1"/>
</dbReference>
<dbReference type="Gene3D" id="2.30.30.380">
    <property type="entry name" value="Zn-finger domain of Sec23/24"/>
    <property type="match status" value="1"/>
</dbReference>
<proteinExistence type="evidence at transcript level"/>
<dbReference type="AlphaFoldDB" id="V9IKV2"/>
<dbReference type="SUPFAM" id="SSF81995">
    <property type="entry name" value="beta-sandwich domain of Sec23/24"/>
    <property type="match status" value="1"/>
</dbReference>
<dbReference type="GO" id="GO:0000149">
    <property type="term" value="F:SNARE binding"/>
    <property type="evidence" value="ECO:0007669"/>
    <property type="project" value="TreeGrafter"/>
</dbReference>
<dbReference type="InterPro" id="IPR050550">
    <property type="entry name" value="SEC23_SEC24_subfamily"/>
</dbReference>
<dbReference type="PANTHER" id="PTHR13803">
    <property type="entry name" value="SEC24-RELATED PROTEIN"/>
    <property type="match status" value="1"/>
</dbReference>
<sequence length="262" mass="30389">MSMPPDSVNKRYTESYSDQINHVNNQMNMMSAPQVGCNKLWYPNQPLNSMNMPPDSLNKRYPESYPDQINHLNNQMNMMSVTQLGYNKLWGMETIDLLQCRNVLPIEKVESPKIKLHQEFLDSVNCSPDIFRCTLTKIPVSNSLLQKSRLPLGVLIHPFKDLNHLPVIQCSTIVRCHACRTYINPFVYFNDSKRWKCNLCYRINELPEEFQFDPVTKSYGDPSRRPEVKTSTIEFIASSEYMLRPPQPAVYLFVLDVSSISQ</sequence>
<dbReference type="GO" id="GO:0070971">
    <property type="term" value="C:endoplasmic reticulum exit site"/>
    <property type="evidence" value="ECO:0007669"/>
    <property type="project" value="TreeGrafter"/>
</dbReference>
<gene>
    <name evidence="2" type="ORF">ACCB11785</name>
</gene>
<feature type="domain" description="Zinc finger Sec23/Sec24-type" evidence="1">
    <location>
        <begin position="173"/>
        <end position="209"/>
    </location>
</feature>
<reference evidence="2" key="1">
    <citation type="submission" date="2011-11" db="EMBL/GenBank/DDBJ databases">
        <title>Decoding the brain transcriptome of the Eastern honeybee (Apis cerana) based on pyrosequencing.</title>
        <authorList>
            <person name="Sun L."/>
            <person name="Zheng H."/>
            <person name="Wang Y."/>
            <person name="Xie X."/>
            <person name="Zhu Y."/>
            <person name="Gu W."/>
            <person name="Wang S."/>
        </authorList>
    </citation>
    <scope>NUCLEOTIDE SEQUENCE</scope>
    <source>
        <tissue evidence="2">Brain</tissue>
    </source>
</reference>
<dbReference type="GO" id="GO:0030127">
    <property type="term" value="C:COPII vesicle coat"/>
    <property type="evidence" value="ECO:0007669"/>
    <property type="project" value="InterPro"/>
</dbReference>
<dbReference type="InterPro" id="IPR036174">
    <property type="entry name" value="Znf_Sec23_Sec24_sf"/>
</dbReference>
<evidence type="ECO:0000259" key="1">
    <source>
        <dbReference type="Pfam" id="PF04810"/>
    </source>
</evidence>
<protein>
    <submittedName>
        <fullName evidence="2">Protein transport protein Sec24A</fullName>
    </submittedName>
</protein>
<name>V9IKV2_APICE</name>
<dbReference type="GO" id="GO:0008270">
    <property type="term" value="F:zinc ion binding"/>
    <property type="evidence" value="ECO:0007669"/>
    <property type="project" value="InterPro"/>
</dbReference>
<dbReference type="InterPro" id="IPR036465">
    <property type="entry name" value="vWFA_dom_sf"/>
</dbReference>
<evidence type="ECO:0000313" key="2">
    <source>
        <dbReference type="EMBL" id="AEY61307.1"/>
    </source>
</evidence>
<dbReference type="EMBL" id="JR050564">
    <property type="protein sequence ID" value="AEY61307.1"/>
    <property type="molecule type" value="mRNA"/>
</dbReference>
<dbReference type="Pfam" id="PF04810">
    <property type="entry name" value="zf-Sec23_Sec24"/>
    <property type="match status" value="1"/>
</dbReference>
<dbReference type="GO" id="GO:0090110">
    <property type="term" value="P:COPII-coated vesicle cargo loading"/>
    <property type="evidence" value="ECO:0007669"/>
    <property type="project" value="TreeGrafter"/>
</dbReference>
<dbReference type="Gene3D" id="2.60.40.1670">
    <property type="entry name" value="beta-sandwich domain of Sec23/24"/>
    <property type="match status" value="1"/>
</dbReference>
<accession>V9IKV2</accession>
<dbReference type="GO" id="GO:0006886">
    <property type="term" value="P:intracellular protein transport"/>
    <property type="evidence" value="ECO:0007669"/>
    <property type="project" value="InterPro"/>
</dbReference>
<organism evidence="2">
    <name type="scientific">Apis cerana</name>
    <name type="common">Indian honeybee</name>
    <dbReference type="NCBI Taxonomy" id="7461"/>
    <lineage>
        <taxon>Eukaryota</taxon>
        <taxon>Metazoa</taxon>
        <taxon>Ecdysozoa</taxon>
        <taxon>Arthropoda</taxon>
        <taxon>Hexapoda</taxon>
        <taxon>Insecta</taxon>
        <taxon>Pterygota</taxon>
        <taxon>Neoptera</taxon>
        <taxon>Endopterygota</taxon>
        <taxon>Hymenoptera</taxon>
        <taxon>Apocrita</taxon>
        <taxon>Aculeata</taxon>
        <taxon>Apoidea</taxon>
        <taxon>Anthophila</taxon>
        <taxon>Apidae</taxon>
        <taxon>Apis</taxon>
    </lineage>
</organism>
<dbReference type="SUPFAM" id="SSF82919">
    <property type="entry name" value="Zn-finger domain of Sec23/24"/>
    <property type="match status" value="1"/>
</dbReference>